<evidence type="ECO:0000313" key="3">
    <source>
        <dbReference type="Proteomes" id="UP000595662"/>
    </source>
</evidence>
<dbReference type="VEuPathDB" id="FungiDB:PDIP_35430"/>
<reference evidence="2 3" key="1">
    <citation type="submission" date="2020-08" db="EMBL/GenBank/DDBJ databases">
        <title>The completed genome sequence of the pathogenic ascomycete fungus Penicillium digitatum.</title>
        <authorList>
            <person name="Wang M."/>
        </authorList>
    </citation>
    <scope>NUCLEOTIDE SEQUENCE [LARGE SCALE GENOMIC DNA]</scope>
    <source>
        <strain evidence="2 3">PdW03</strain>
    </source>
</reference>
<proteinExistence type="predicted"/>
<name>A0A7T7BK97_PENDI</name>
<dbReference type="GeneID" id="26231861"/>
<dbReference type="Proteomes" id="UP000595662">
    <property type="component" value="Chromosome 2"/>
</dbReference>
<protein>
    <submittedName>
        <fullName evidence="2">Uncharacterized protein</fullName>
    </submittedName>
</protein>
<organism evidence="2 3">
    <name type="scientific">Penicillium digitatum</name>
    <name type="common">Green mold</name>
    <dbReference type="NCBI Taxonomy" id="36651"/>
    <lineage>
        <taxon>Eukaryota</taxon>
        <taxon>Fungi</taxon>
        <taxon>Dikarya</taxon>
        <taxon>Ascomycota</taxon>
        <taxon>Pezizomycotina</taxon>
        <taxon>Eurotiomycetes</taxon>
        <taxon>Eurotiomycetidae</taxon>
        <taxon>Eurotiales</taxon>
        <taxon>Aspergillaceae</taxon>
        <taxon>Penicillium</taxon>
    </lineage>
</organism>
<gene>
    <name evidence="2" type="ORF">Pdw03_6552</name>
</gene>
<sequence>MTLPDILGISYSISIVKLGFHIRSSKYGGHLQPSRDPSRNQSRCRPTAQPRILLIRRPIGLRRTTTMPAPIEISDPLAVVRDLHDDERLVVDDFERHAGHCRNCSHAVQTYKDGLALCESGNTHARALRNYVYSQNSKHFSTVDFESGKSTRVKLPRDAHAARELLTALEQGMRIREKAVVVQKPVQPGSSTSYDRTYLVPARQVSDKQTRPRSMSPEVYQVIERAPRLSRSPTSIMYRSPGGSPSRPSSSRGSLYSVDRLERVERHYETPRRYVEGSPKHR</sequence>
<dbReference type="EMBL" id="CP060775">
    <property type="protein sequence ID" value="QQK42651.1"/>
    <property type="molecule type" value="Genomic_DNA"/>
</dbReference>
<dbReference type="KEGG" id="pdp:PDIP_35430"/>
<feature type="compositionally biased region" description="Low complexity" evidence="1">
    <location>
        <begin position="239"/>
        <end position="254"/>
    </location>
</feature>
<dbReference type="RefSeq" id="XP_014535375.2">
    <property type="nucleotide sequence ID" value="XM_014679889.2"/>
</dbReference>
<feature type="compositionally biased region" description="Basic and acidic residues" evidence="1">
    <location>
        <begin position="259"/>
        <end position="282"/>
    </location>
</feature>
<evidence type="ECO:0000313" key="2">
    <source>
        <dbReference type="EMBL" id="QQK42651.1"/>
    </source>
</evidence>
<evidence type="ECO:0000256" key="1">
    <source>
        <dbReference type="SAM" id="MobiDB-lite"/>
    </source>
</evidence>
<dbReference type="AlphaFoldDB" id="A0A7T7BK97"/>
<accession>A0A7T7BK97</accession>
<feature type="region of interest" description="Disordered" evidence="1">
    <location>
        <begin position="231"/>
        <end position="282"/>
    </location>
</feature>
<feature type="region of interest" description="Disordered" evidence="1">
    <location>
        <begin position="28"/>
        <end position="47"/>
    </location>
</feature>